<dbReference type="InterPro" id="IPR036318">
    <property type="entry name" value="FAD-bd_PCMH-like_sf"/>
</dbReference>
<sequence>MLPLDVSGLRGIVEYDPAELTLTARAGTPVAEVAGALAEHG</sequence>
<dbReference type="GO" id="GO:0050660">
    <property type="term" value="F:flavin adenine dinucleotide binding"/>
    <property type="evidence" value="ECO:0007669"/>
    <property type="project" value="InterPro"/>
</dbReference>
<dbReference type="EMBL" id="CADCWC010000173">
    <property type="protein sequence ID" value="CAA9531981.1"/>
    <property type="molecule type" value="Genomic_DNA"/>
</dbReference>
<name>A0A6J4TTF2_9ACTN</name>
<dbReference type="AlphaFoldDB" id="A0A6J4TTF2"/>
<dbReference type="GO" id="GO:0019154">
    <property type="term" value="F:glycolate dehydrogenase activity"/>
    <property type="evidence" value="ECO:0007669"/>
    <property type="project" value="UniProtKB-EC"/>
</dbReference>
<keyword evidence="1" id="KW-0560">Oxidoreductase</keyword>
<proteinExistence type="predicted"/>
<feature type="non-terminal residue" evidence="1">
    <location>
        <position position="41"/>
    </location>
</feature>
<reference evidence="1" key="1">
    <citation type="submission" date="2020-02" db="EMBL/GenBank/DDBJ databases">
        <authorList>
            <person name="Meier V. D."/>
        </authorList>
    </citation>
    <scope>NUCLEOTIDE SEQUENCE</scope>
    <source>
        <strain evidence="1">AVDCRST_MAG79</strain>
    </source>
</reference>
<dbReference type="EC" id="1.1.99.14" evidence="1"/>
<gene>
    <name evidence="1" type="ORF">AVDCRST_MAG79-1010</name>
</gene>
<dbReference type="SUPFAM" id="SSF56176">
    <property type="entry name" value="FAD-binding/transporter-associated domain-like"/>
    <property type="match status" value="1"/>
</dbReference>
<protein>
    <submittedName>
        <fullName evidence="1">Glycolate dehydrogenase, FAD-binding subunit GlcE</fullName>
        <ecNumber evidence="1">1.1.99.14</ecNumber>
    </submittedName>
</protein>
<organism evidence="1">
    <name type="scientific">uncultured Thermoleophilia bacterium</name>
    <dbReference type="NCBI Taxonomy" id="1497501"/>
    <lineage>
        <taxon>Bacteria</taxon>
        <taxon>Bacillati</taxon>
        <taxon>Actinomycetota</taxon>
        <taxon>Thermoleophilia</taxon>
        <taxon>environmental samples</taxon>
    </lineage>
</organism>
<accession>A0A6J4TTF2</accession>
<evidence type="ECO:0000313" key="1">
    <source>
        <dbReference type="EMBL" id="CAA9531981.1"/>
    </source>
</evidence>